<evidence type="ECO:0000259" key="2">
    <source>
        <dbReference type="PROSITE" id="PS50174"/>
    </source>
</evidence>
<keyword evidence="4" id="KW-1185">Reference proteome</keyword>
<proteinExistence type="predicted"/>
<feature type="compositionally biased region" description="Basic residues" evidence="1">
    <location>
        <begin position="287"/>
        <end position="302"/>
    </location>
</feature>
<feature type="region of interest" description="Disordered" evidence="1">
    <location>
        <begin position="146"/>
        <end position="351"/>
    </location>
</feature>
<comment type="caution">
    <text evidence="3">The sequence shown here is derived from an EMBL/GenBank/DDBJ whole genome shotgun (WGS) entry which is preliminary data.</text>
</comment>
<feature type="compositionally biased region" description="Polar residues" evidence="1">
    <location>
        <begin position="322"/>
        <end position="338"/>
    </location>
</feature>
<evidence type="ECO:0000256" key="1">
    <source>
        <dbReference type="SAM" id="MobiDB-lite"/>
    </source>
</evidence>
<dbReference type="Proteomes" id="UP000226192">
    <property type="component" value="Unassembled WGS sequence"/>
</dbReference>
<dbReference type="InterPro" id="IPR000467">
    <property type="entry name" value="G_patch_dom"/>
</dbReference>
<feature type="region of interest" description="Disordered" evidence="1">
    <location>
        <begin position="1"/>
        <end position="26"/>
    </location>
</feature>
<feature type="compositionally biased region" description="Basic and acidic residues" evidence="1">
    <location>
        <begin position="222"/>
        <end position="241"/>
    </location>
</feature>
<dbReference type="Pfam" id="PF01585">
    <property type="entry name" value="G-patch"/>
    <property type="match status" value="1"/>
</dbReference>
<protein>
    <recommendedName>
        <fullName evidence="2">G-patch domain-containing protein</fullName>
    </recommendedName>
</protein>
<feature type="compositionally biased region" description="Basic and acidic residues" evidence="1">
    <location>
        <begin position="252"/>
        <end position="286"/>
    </location>
</feature>
<feature type="domain" description="G-patch" evidence="2">
    <location>
        <begin position="26"/>
        <end position="80"/>
    </location>
</feature>
<dbReference type="PROSITE" id="PS50174">
    <property type="entry name" value="G_PATCH"/>
    <property type="match status" value="1"/>
</dbReference>
<sequence>MGLLAENKSRSKISKDPNNTKWTRDTSGFGRKILHAQGWRPGQYLGAENAAHSSLHTAANASFIRVSVKDDMKGLGFDKAKEDKVTGLDVFSDLLSRLNGKSKEAIEGEKLARLAIKTNWYVERKWGPMRFVNGGLLVGENIIDNVGKESSPSPEQIIEPRASICDASKEQRTKKRKNVDVEDGNEDAETIGTSIKKKGKEKGEKREKGEKKEKRDKRNKRDGKEKKDKEGKKKDKGDSGKYELPSNDATSGDDRGQASLKHEEEQEAQRLERKESGFGSAEDDKLPRRKKHKKAKEKKKEKKRDTNTGRLDDATVEPKSPQLLTQNDSSAPAKASSTPVPPKGGRNFARSRFIAAKRQAMLDTNALNQIFMVKA</sequence>
<dbReference type="GO" id="GO:0003676">
    <property type="term" value="F:nucleic acid binding"/>
    <property type="evidence" value="ECO:0007669"/>
    <property type="project" value="InterPro"/>
</dbReference>
<dbReference type="STRING" id="1399860.A0A2C5Y992"/>
<organism evidence="3 4">
    <name type="scientific">Ophiocordyceps australis</name>
    <dbReference type="NCBI Taxonomy" id="1399860"/>
    <lineage>
        <taxon>Eukaryota</taxon>
        <taxon>Fungi</taxon>
        <taxon>Dikarya</taxon>
        <taxon>Ascomycota</taxon>
        <taxon>Pezizomycotina</taxon>
        <taxon>Sordariomycetes</taxon>
        <taxon>Hypocreomycetidae</taxon>
        <taxon>Hypocreales</taxon>
        <taxon>Ophiocordycipitaceae</taxon>
        <taxon>Ophiocordyceps</taxon>
    </lineage>
</organism>
<dbReference type="AlphaFoldDB" id="A0A2C5Y992"/>
<name>A0A2C5Y992_9HYPO</name>
<evidence type="ECO:0000313" key="3">
    <source>
        <dbReference type="EMBL" id="PHH64193.1"/>
    </source>
</evidence>
<feature type="compositionally biased region" description="Basic and acidic residues" evidence="1">
    <location>
        <begin position="303"/>
        <end position="313"/>
    </location>
</feature>
<accession>A0A2C5Y992</accession>
<dbReference type="OrthoDB" id="29523at2759"/>
<dbReference type="EMBL" id="NJET01000035">
    <property type="protein sequence ID" value="PHH64193.1"/>
    <property type="molecule type" value="Genomic_DNA"/>
</dbReference>
<evidence type="ECO:0000313" key="4">
    <source>
        <dbReference type="Proteomes" id="UP000226192"/>
    </source>
</evidence>
<gene>
    <name evidence="3" type="ORF">CDD81_4940</name>
</gene>
<feature type="compositionally biased region" description="Basic and acidic residues" evidence="1">
    <location>
        <begin position="201"/>
        <end position="213"/>
    </location>
</feature>
<reference evidence="3 4" key="1">
    <citation type="submission" date="2017-06" db="EMBL/GenBank/DDBJ databases">
        <title>Ant-infecting Ophiocordyceps genomes reveal a high diversity of potential behavioral manipulation genes and a possible major role for enterotoxins.</title>
        <authorList>
            <person name="De Bekker C."/>
            <person name="Evans H.C."/>
            <person name="Brachmann A."/>
            <person name="Hughes D.P."/>
        </authorList>
    </citation>
    <scope>NUCLEOTIDE SEQUENCE [LARGE SCALE GENOMIC DNA]</scope>
    <source>
        <strain evidence="3 4">Map64</strain>
    </source>
</reference>